<proteinExistence type="predicted"/>
<dbReference type="EMBL" id="JACSPN010000021">
    <property type="protein sequence ID" value="MBE7701571.1"/>
    <property type="molecule type" value="Genomic_DNA"/>
</dbReference>
<name>A0A9D5UEH8_9CELL</name>
<evidence type="ECO:0000313" key="1">
    <source>
        <dbReference type="EMBL" id="MBE7701571.1"/>
    </source>
</evidence>
<dbReference type="Pfam" id="PF07751">
    <property type="entry name" value="Abi_2"/>
    <property type="match status" value="1"/>
</dbReference>
<comment type="caution">
    <text evidence="1">The sequence shown here is derived from an EMBL/GenBank/DDBJ whole genome shotgun (WGS) entry which is preliminary data.</text>
</comment>
<dbReference type="AlphaFoldDB" id="A0A9D5UEH8"/>
<dbReference type="Proteomes" id="UP000822993">
    <property type="component" value="Unassembled WGS sequence"/>
</dbReference>
<organism evidence="1 2">
    <name type="scientific">Oerskovia douganii</name>
    <dbReference type="NCBI Taxonomy" id="2762210"/>
    <lineage>
        <taxon>Bacteria</taxon>
        <taxon>Bacillati</taxon>
        <taxon>Actinomycetota</taxon>
        <taxon>Actinomycetes</taxon>
        <taxon>Micrococcales</taxon>
        <taxon>Cellulomonadaceae</taxon>
        <taxon>Oerskovia</taxon>
    </lineage>
</organism>
<reference evidence="1 2" key="1">
    <citation type="submission" date="2020-08" db="EMBL/GenBank/DDBJ databases">
        <title>A Genomic Blueprint of the Chicken Gut Microbiome.</title>
        <authorList>
            <person name="Gilroy R."/>
            <person name="Ravi A."/>
            <person name="Getino M."/>
            <person name="Pursley I."/>
            <person name="Horton D.L."/>
            <person name="Alikhan N.-F."/>
            <person name="Baker D."/>
            <person name="Gharbi K."/>
            <person name="Hall N."/>
            <person name="Watson M."/>
            <person name="Adriaenssens E.M."/>
            <person name="Foster-Nyarko E."/>
            <person name="Jarju S."/>
            <person name="Secka A."/>
            <person name="Antonio M."/>
            <person name="Oren A."/>
            <person name="Chaudhuri R."/>
            <person name="La Ragione R.M."/>
            <person name="Hildebrand F."/>
            <person name="Pallen M.J."/>
        </authorList>
    </citation>
    <scope>NUCLEOTIDE SEQUENCE [LARGE SCALE GENOMIC DNA]</scope>
    <source>
        <strain evidence="1 2">Sa1BUA8</strain>
    </source>
</reference>
<sequence>MPARPQRPRGVLTYSKPALTHDALVDRMIERGLVVRDPDRTVRYLRHVGYYRISPYLIPFRAARTAEGLRDGTTFDQVLDLYVFDRKLRLLLMDAIERIEVSVRSSLTDHMSVQHDDPFWYVDVAHFRDHFKHRQFLTMLRRTCEGQLASSPEHSEGDLAHASALEHYLTTYGEPELPPSWLMVETLTLGQLSNLVTNLARAADVTRVARPLGLPGPLLLSWLRTYVRVRNVCAHHGRLWNVGLGVYPAIPTSPSVHWLADADTLSSSVRLRRLYPVLVSLQSVLCVVSPRSSWARRLSSLLDQHPDVPLAGMGIPPDWRSDPFWSERLAARSSISLDSRS</sequence>
<protein>
    <submittedName>
        <fullName evidence="1">Abi family protein</fullName>
    </submittedName>
</protein>
<accession>A0A9D5UEH8</accession>
<dbReference type="InterPro" id="IPR011664">
    <property type="entry name" value="Abi_system_AbiD/AbiF-like"/>
</dbReference>
<evidence type="ECO:0000313" key="2">
    <source>
        <dbReference type="Proteomes" id="UP000822993"/>
    </source>
</evidence>
<gene>
    <name evidence="1" type="ORF">H9623_14860</name>
</gene>
<keyword evidence="2" id="KW-1185">Reference proteome</keyword>